<dbReference type="EMBL" id="CM026422">
    <property type="protein sequence ID" value="KAG0588076.1"/>
    <property type="molecule type" value="Genomic_DNA"/>
</dbReference>
<keyword evidence="2" id="KW-1185">Reference proteome</keyword>
<organism evidence="1 2">
    <name type="scientific">Ceratodon purpureus</name>
    <name type="common">Fire moss</name>
    <name type="synonym">Dicranum purpureum</name>
    <dbReference type="NCBI Taxonomy" id="3225"/>
    <lineage>
        <taxon>Eukaryota</taxon>
        <taxon>Viridiplantae</taxon>
        <taxon>Streptophyta</taxon>
        <taxon>Embryophyta</taxon>
        <taxon>Bryophyta</taxon>
        <taxon>Bryophytina</taxon>
        <taxon>Bryopsida</taxon>
        <taxon>Dicranidae</taxon>
        <taxon>Pseudoditrichales</taxon>
        <taxon>Ditrichaceae</taxon>
        <taxon>Ceratodon</taxon>
    </lineage>
</organism>
<gene>
    <name evidence="1" type="ORF">KC19_2G214100</name>
</gene>
<proteinExistence type="predicted"/>
<protein>
    <submittedName>
        <fullName evidence="1">Uncharacterized protein</fullName>
    </submittedName>
</protein>
<sequence>MNLDEGWSCAQVDQCEETKLFRPCFVFLGRLEWYRLCVLYRSGFFGDLCSAWEINTSTLVWVFNISRSTSALRSQMIACSYLIPQNITIITRCSFRTLQFRRETSNHAAHDQEISSTNYSRYLTITTHNVASYQNFTAHLTITSYLHFRM</sequence>
<comment type="caution">
    <text evidence="1">The sequence shown here is derived from an EMBL/GenBank/DDBJ whole genome shotgun (WGS) entry which is preliminary data.</text>
</comment>
<name>A0A8T0IZA6_CERPU</name>
<reference evidence="1" key="1">
    <citation type="submission" date="2020-06" db="EMBL/GenBank/DDBJ databases">
        <title>WGS assembly of Ceratodon purpureus strain R40.</title>
        <authorList>
            <person name="Carey S.B."/>
            <person name="Jenkins J."/>
            <person name="Shu S."/>
            <person name="Lovell J.T."/>
            <person name="Sreedasyam A."/>
            <person name="Maumus F."/>
            <person name="Tiley G.P."/>
            <person name="Fernandez-Pozo N."/>
            <person name="Barry K."/>
            <person name="Chen C."/>
            <person name="Wang M."/>
            <person name="Lipzen A."/>
            <person name="Daum C."/>
            <person name="Saski C.A."/>
            <person name="Payton A.C."/>
            <person name="Mcbreen J.C."/>
            <person name="Conrad R.E."/>
            <person name="Kollar L.M."/>
            <person name="Olsson S."/>
            <person name="Huttunen S."/>
            <person name="Landis J.B."/>
            <person name="Wickett N.J."/>
            <person name="Johnson M.G."/>
            <person name="Rensing S.A."/>
            <person name="Grimwood J."/>
            <person name="Schmutz J."/>
            <person name="Mcdaniel S.F."/>
        </authorList>
    </citation>
    <scope>NUCLEOTIDE SEQUENCE</scope>
    <source>
        <strain evidence="1">R40</strain>
    </source>
</reference>
<dbReference type="Proteomes" id="UP000822688">
    <property type="component" value="Chromosome 2"/>
</dbReference>
<evidence type="ECO:0000313" key="2">
    <source>
        <dbReference type="Proteomes" id="UP000822688"/>
    </source>
</evidence>
<dbReference type="AlphaFoldDB" id="A0A8T0IZA6"/>
<evidence type="ECO:0000313" key="1">
    <source>
        <dbReference type="EMBL" id="KAG0588076.1"/>
    </source>
</evidence>
<accession>A0A8T0IZA6</accession>